<dbReference type="Pfam" id="PF20239">
    <property type="entry name" value="DUF6596"/>
    <property type="match status" value="1"/>
</dbReference>
<reference evidence="9 10" key="1">
    <citation type="submission" date="2021-05" db="EMBL/GenBank/DDBJ databases">
        <title>Novel species in genus Cellulomonas.</title>
        <authorList>
            <person name="Zhang G."/>
        </authorList>
    </citation>
    <scope>NUCLEOTIDE SEQUENCE [LARGE SCALE GENOMIC DNA]</scope>
    <source>
        <strain evidence="10">zg-ZUI222</strain>
    </source>
</reference>
<evidence type="ECO:0000256" key="2">
    <source>
        <dbReference type="ARBA" id="ARBA00023015"/>
    </source>
</evidence>
<dbReference type="SUPFAM" id="SSF88946">
    <property type="entry name" value="Sigma2 domain of RNA polymerase sigma factors"/>
    <property type="match status" value="1"/>
</dbReference>
<feature type="domain" description="RNA polymerase sigma-70 region 2" evidence="6">
    <location>
        <begin position="34"/>
        <end position="98"/>
    </location>
</feature>
<proteinExistence type="inferred from homology"/>
<dbReference type="RefSeq" id="WP_207340256.1">
    <property type="nucleotide sequence ID" value="NZ_CP074405.1"/>
</dbReference>
<organism evidence="9 10">
    <name type="scientific">Cellulomonas wangleii</name>
    <dbReference type="NCBI Taxonomy" id="2816956"/>
    <lineage>
        <taxon>Bacteria</taxon>
        <taxon>Bacillati</taxon>
        <taxon>Actinomycetota</taxon>
        <taxon>Actinomycetes</taxon>
        <taxon>Micrococcales</taxon>
        <taxon>Cellulomonadaceae</taxon>
        <taxon>Cellulomonas</taxon>
    </lineage>
</organism>
<accession>A0ABX8D567</accession>
<evidence type="ECO:0000259" key="6">
    <source>
        <dbReference type="Pfam" id="PF04542"/>
    </source>
</evidence>
<evidence type="ECO:0000256" key="3">
    <source>
        <dbReference type="ARBA" id="ARBA00023082"/>
    </source>
</evidence>
<name>A0ABX8D567_9CELL</name>
<dbReference type="EMBL" id="CP074405">
    <property type="protein sequence ID" value="QVI62595.1"/>
    <property type="molecule type" value="Genomic_DNA"/>
</dbReference>
<dbReference type="InterPro" id="IPR046531">
    <property type="entry name" value="DUF6596"/>
</dbReference>
<gene>
    <name evidence="9" type="ORF">KG103_01170</name>
</gene>
<keyword evidence="2" id="KW-0805">Transcription regulation</keyword>
<keyword evidence="10" id="KW-1185">Reference proteome</keyword>
<dbReference type="Gene3D" id="1.10.1740.10">
    <property type="match status" value="1"/>
</dbReference>
<dbReference type="PANTHER" id="PTHR47756:SF2">
    <property type="entry name" value="BLL6612 PROTEIN"/>
    <property type="match status" value="1"/>
</dbReference>
<dbReference type="PANTHER" id="PTHR47756">
    <property type="entry name" value="BLL6612 PROTEIN-RELATED"/>
    <property type="match status" value="1"/>
</dbReference>
<keyword evidence="4" id="KW-0804">Transcription</keyword>
<comment type="similarity">
    <text evidence="1">Belongs to the sigma-70 factor family. ECF subfamily.</text>
</comment>
<sequence>MTPGPTPPPRPPAGPPAGGPAAGDVPHALGDAWRAHWSHVVALLVAQFGSPDLAEDAAGDAFEAAARTWPRDGVPANPGAWLLTAARRRVLDRLRSQAVHRRKEPLMVVDDEMRALAAATHDPGAHVADEQLRLVLACCHPALAPADRVAMTLRFVVGLGTADIARLQLVQHTAMSARLTRAKKRLAATGVPFVVPPPGQLAERLDAVSTVLYLLFTAGYQPADVPGGLRVDLADEAVRLTRELDRLLGGSPRVHALLALMLLQHSRRDARLDDDGRLVLLPDQDRSRWHHDDIAEAVGLLRALPPLDGLAEDHRLQALAAAEHATAPTAADTRWDVVARLYAVLETRTGSPVVRLARAVAVAEAAGPEAGLAVLDGLGDALAHHHRLPAVRGELLLRAGRGRQAVDALERALALVPDTAERHHLETRLAQARDLADGQARDPGHRG</sequence>
<dbReference type="Pfam" id="PF08281">
    <property type="entry name" value="Sigma70_r4_2"/>
    <property type="match status" value="1"/>
</dbReference>
<dbReference type="InterPro" id="IPR007627">
    <property type="entry name" value="RNA_pol_sigma70_r2"/>
</dbReference>
<feature type="domain" description="RNA polymerase sigma factor 70 region 4 type 2" evidence="7">
    <location>
        <begin position="135"/>
        <end position="186"/>
    </location>
</feature>
<protein>
    <submittedName>
        <fullName evidence="9">RNA polymerase subunit sigma-24</fullName>
    </submittedName>
</protein>
<feature type="region of interest" description="Disordered" evidence="5">
    <location>
        <begin position="1"/>
        <end position="26"/>
    </location>
</feature>
<dbReference type="Pfam" id="PF04542">
    <property type="entry name" value="Sigma70_r2"/>
    <property type="match status" value="1"/>
</dbReference>
<dbReference type="InterPro" id="IPR013249">
    <property type="entry name" value="RNA_pol_sigma70_r4_t2"/>
</dbReference>
<dbReference type="InterPro" id="IPR013324">
    <property type="entry name" value="RNA_pol_sigma_r3/r4-like"/>
</dbReference>
<evidence type="ECO:0000256" key="4">
    <source>
        <dbReference type="ARBA" id="ARBA00023163"/>
    </source>
</evidence>
<dbReference type="SUPFAM" id="SSF88659">
    <property type="entry name" value="Sigma3 and sigma4 domains of RNA polymerase sigma factors"/>
    <property type="match status" value="1"/>
</dbReference>
<evidence type="ECO:0000256" key="1">
    <source>
        <dbReference type="ARBA" id="ARBA00010641"/>
    </source>
</evidence>
<feature type="compositionally biased region" description="Pro residues" evidence="5">
    <location>
        <begin position="1"/>
        <end position="18"/>
    </location>
</feature>
<keyword evidence="3" id="KW-0731">Sigma factor</keyword>
<evidence type="ECO:0000256" key="5">
    <source>
        <dbReference type="SAM" id="MobiDB-lite"/>
    </source>
</evidence>
<dbReference type="Proteomes" id="UP000677804">
    <property type="component" value="Chromosome"/>
</dbReference>
<evidence type="ECO:0000313" key="10">
    <source>
        <dbReference type="Proteomes" id="UP000677804"/>
    </source>
</evidence>
<dbReference type="InterPro" id="IPR013325">
    <property type="entry name" value="RNA_pol_sigma_r2"/>
</dbReference>
<evidence type="ECO:0000313" key="9">
    <source>
        <dbReference type="EMBL" id="QVI62595.1"/>
    </source>
</evidence>
<evidence type="ECO:0000259" key="8">
    <source>
        <dbReference type="Pfam" id="PF20239"/>
    </source>
</evidence>
<feature type="domain" description="DUF6596" evidence="8">
    <location>
        <begin position="204"/>
        <end position="302"/>
    </location>
</feature>
<evidence type="ECO:0000259" key="7">
    <source>
        <dbReference type="Pfam" id="PF08281"/>
    </source>
</evidence>